<feature type="transmembrane region" description="Helical" evidence="1">
    <location>
        <begin position="100"/>
        <end position="117"/>
    </location>
</feature>
<dbReference type="Pfam" id="PF20181">
    <property type="entry name" value="DUF6544"/>
    <property type="match status" value="1"/>
</dbReference>
<gene>
    <name evidence="2" type="ordered locus">Slin_0596</name>
</gene>
<keyword evidence="1" id="KW-1133">Transmembrane helix</keyword>
<reference evidence="2 3" key="1">
    <citation type="journal article" date="2010" name="Stand. Genomic Sci.">
        <title>Complete genome sequence of Spirosoma linguale type strain (1).</title>
        <authorList>
            <person name="Lail K."/>
            <person name="Sikorski J."/>
            <person name="Saunders E."/>
            <person name="Lapidus A."/>
            <person name="Glavina Del Rio T."/>
            <person name="Copeland A."/>
            <person name="Tice H."/>
            <person name="Cheng J.-F."/>
            <person name="Lucas S."/>
            <person name="Nolan M."/>
            <person name="Bruce D."/>
            <person name="Goodwin L."/>
            <person name="Pitluck S."/>
            <person name="Ivanova N."/>
            <person name="Mavromatis K."/>
            <person name="Ovchinnikova G."/>
            <person name="Pati A."/>
            <person name="Chen A."/>
            <person name="Palaniappan K."/>
            <person name="Land M."/>
            <person name="Hauser L."/>
            <person name="Chang Y.-J."/>
            <person name="Jeffries C.D."/>
            <person name="Chain P."/>
            <person name="Brettin T."/>
            <person name="Detter J.C."/>
            <person name="Schuetze A."/>
            <person name="Rohde M."/>
            <person name="Tindall B.J."/>
            <person name="Goeker M."/>
            <person name="Bristow J."/>
            <person name="Eisen J.A."/>
            <person name="Markowitz V."/>
            <person name="Hugenholtz P."/>
            <person name="Kyrpides N.C."/>
            <person name="Klenk H.-P."/>
            <person name="Chen F."/>
        </authorList>
    </citation>
    <scope>NUCLEOTIDE SEQUENCE [LARGE SCALE GENOMIC DNA]</scope>
    <source>
        <strain evidence="3">ATCC 33905 / DSM 74 / LMG 10896 / Claus 1</strain>
    </source>
</reference>
<dbReference type="Proteomes" id="UP000002028">
    <property type="component" value="Chromosome"/>
</dbReference>
<dbReference type="RefSeq" id="WP_012925212.1">
    <property type="nucleotide sequence ID" value="NC_013730.1"/>
</dbReference>
<dbReference type="InterPro" id="IPR046674">
    <property type="entry name" value="DUF6544"/>
</dbReference>
<organism evidence="2 3">
    <name type="scientific">Spirosoma linguale (strain ATCC 33905 / DSM 74 / LMG 10896 / Claus 1)</name>
    <dbReference type="NCBI Taxonomy" id="504472"/>
    <lineage>
        <taxon>Bacteria</taxon>
        <taxon>Pseudomonadati</taxon>
        <taxon>Bacteroidota</taxon>
        <taxon>Cytophagia</taxon>
        <taxon>Cytophagales</taxon>
        <taxon>Cytophagaceae</taxon>
        <taxon>Spirosoma</taxon>
    </lineage>
</organism>
<sequence>MFRIALTGLLLLHGLIHVLGFINLRWLTRVAPLQRQTLIPVSENISKLLGLGWLLACFGFVIALIGYWVQRDGWITLTLISVALSQLLIIVYWPEAKAGTLVNELIALALLLTYARLRFDQRADSEARQLLWQARSSRTIITADSLKDLPLPVRQWLTASGVVGKEPITTVRLRQQGLMRTSPDGAWMPTQARQYFSIDPPGFVWKANVQMRSFLPLAGRDKYTGGKGNMLIKALSLVPVVDAADAKTDQGSLLRFLGEMCWFPSAALSSYLSWRAIDATQAEATMQYAGVTAKAVFAFDAQHRLTCVTARRYMGGGQAGKLETWYIPCKAWKTFQGITIPVAGDVIWKLPAGDFTYYQWKILSIDYNKPALY</sequence>
<evidence type="ECO:0000256" key="1">
    <source>
        <dbReference type="SAM" id="Phobius"/>
    </source>
</evidence>
<dbReference type="HOGENOM" id="CLU_064054_1_0_10"/>
<dbReference type="eggNOG" id="ENOG502ZA6T">
    <property type="taxonomic scope" value="Bacteria"/>
</dbReference>
<dbReference type="STRING" id="504472.Slin_0596"/>
<dbReference type="KEGG" id="sli:Slin_0596"/>
<keyword evidence="1" id="KW-0812">Transmembrane</keyword>
<name>D2QG53_SPILD</name>
<dbReference type="EMBL" id="CP001769">
    <property type="protein sequence ID" value="ADB36660.1"/>
    <property type="molecule type" value="Genomic_DNA"/>
</dbReference>
<accession>D2QG53</accession>
<evidence type="ECO:0000313" key="2">
    <source>
        <dbReference type="EMBL" id="ADB36660.1"/>
    </source>
</evidence>
<keyword evidence="1" id="KW-0472">Membrane</keyword>
<protein>
    <submittedName>
        <fullName evidence="2">Uncharacterized protein</fullName>
    </submittedName>
</protein>
<feature type="transmembrane region" description="Helical" evidence="1">
    <location>
        <begin position="74"/>
        <end position="93"/>
    </location>
</feature>
<keyword evidence="3" id="KW-1185">Reference proteome</keyword>
<dbReference type="AlphaFoldDB" id="D2QG53"/>
<feature type="transmembrane region" description="Helical" evidence="1">
    <location>
        <begin position="48"/>
        <end position="68"/>
    </location>
</feature>
<feature type="transmembrane region" description="Helical" evidence="1">
    <location>
        <begin position="6"/>
        <end position="27"/>
    </location>
</feature>
<evidence type="ECO:0000313" key="3">
    <source>
        <dbReference type="Proteomes" id="UP000002028"/>
    </source>
</evidence>
<proteinExistence type="predicted"/>